<evidence type="ECO:0000313" key="2">
    <source>
        <dbReference type="Proteomes" id="UP000476411"/>
    </source>
</evidence>
<accession>A0A6B9ZAK6</accession>
<dbReference type="EMBL" id="CP048113">
    <property type="protein sequence ID" value="QHS59380.1"/>
    <property type="molecule type" value="Genomic_DNA"/>
</dbReference>
<dbReference type="KEGG" id="chih:GWR21_07205"/>
<dbReference type="AlphaFoldDB" id="A0A6B9ZAK6"/>
<gene>
    <name evidence="1" type="ORF">GWR21_07205</name>
</gene>
<name>A0A6B9ZAK6_9BACT</name>
<dbReference type="Proteomes" id="UP000476411">
    <property type="component" value="Chromosome"/>
</dbReference>
<keyword evidence="2" id="KW-1185">Reference proteome</keyword>
<evidence type="ECO:0000313" key="1">
    <source>
        <dbReference type="EMBL" id="QHS59380.1"/>
    </source>
</evidence>
<dbReference type="RefSeq" id="WP_162331077.1">
    <property type="nucleotide sequence ID" value="NZ_CP048113.1"/>
</dbReference>
<sequence length="196" mass="22608">MIRTKKTLLLSFASGRRAVKDTIMYPAIRNTKTMNINPIEEEQEDDIQWPQYLFENEDKFGIWHVDSEGQTMHLYKTPDDTFRTIQQGIWGPILHSPVYTIVREDLITFLAPYFVEQVDVHPVTIYDRPSESNRSGYYKVSSKETYNCVDIINADPSVKRVWVEVGSLAVTRKLKEALEQSNIPGVRISPFLGYGC</sequence>
<organism evidence="1 2">
    <name type="scientific">Chitinophaga agri</name>
    <dbReference type="NCBI Taxonomy" id="2703787"/>
    <lineage>
        <taxon>Bacteria</taxon>
        <taxon>Pseudomonadati</taxon>
        <taxon>Bacteroidota</taxon>
        <taxon>Chitinophagia</taxon>
        <taxon>Chitinophagales</taxon>
        <taxon>Chitinophagaceae</taxon>
        <taxon>Chitinophaga</taxon>
    </lineage>
</organism>
<proteinExistence type="predicted"/>
<protein>
    <submittedName>
        <fullName evidence="1">Uncharacterized protein</fullName>
    </submittedName>
</protein>
<reference evidence="1 2" key="1">
    <citation type="submission" date="2020-01" db="EMBL/GenBank/DDBJ databases">
        <title>Complete genome sequence of Chitinophaga sp. H33E-04 isolated from quinoa roots.</title>
        <authorList>
            <person name="Weon H.-Y."/>
            <person name="Lee S.A."/>
        </authorList>
    </citation>
    <scope>NUCLEOTIDE SEQUENCE [LARGE SCALE GENOMIC DNA]</scope>
    <source>
        <strain evidence="1 2">H33E-04</strain>
    </source>
</reference>